<name>A0A9D8PP75_9DELT</name>
<organism evidence="1 2">
    <name type="scientific">Candidatus Zymogenus saltonus</name>
    <dbReference type="NCBI Taxonomy" id="2844893"/>
    <lineage>
        <taxon>Bacteria</taxon>
        <taxon>Deltaproteobacteria</taxon>
        <taxon>Candidatus Zymogenia</taxon>
        <taxon>Candidatus Zymogeniales</taxon>
        <taxon>Candidatus Zymogenaceae</taxon>
        <taxon>Candidatus Zymogenus</taxon>
    </lineage>
</organism>
<dbReference type="Gene3D" id="1.10.490.70">
    <property type="entry name" value="Histidine kinase N-terminal domain"/>
    <property type="match status" value="1"/>
</dbReference>
<comment type="caution">
    <text evidence="1">The sequence shown here is derived from an EMBL/GenBank/DDBJ whole genome shotgun (WGS) entry which is preliminary data.</text>
</comment>
<reference evidence="1" key="1">
    <citation type="journal article" date="2021" name="Environ. Microbiol.">
        <title>Genomic characterization of three novel Desulfobacterota classes expand the metabolic and phylogenetic diversity of the phylum.</title>
        <authorList>
            <person name="Murphy C.L."/>
            <person name="Biggerstaff J."/>
            <person name="Eichhorn A."/>
            <person name="Ewing E."/>
            <person name="Shahan R."/>
            <person name="Soriano D."/>
            <person name="Stewart S."/>
            <person name="VanMol K."/>
            <person name="Walker R."/>
            <person name="Walters P."/>
            <person name="Elshahed M.S."/>
            <person name="Youssef N.H."/>
        </authorList>
    </citation>
    <scope>NUCLEOTIDE SEQUENCE</scope>
    <source>
        <strain evidence="1">Zod_Metabat.24</strain>
    </source>
</reference>
<gene>
    <name evidence="1" type="ORF">JW984_08320</name>
</gene>
<sequence length="155" mass="18330">MISEKFVKLIEENAKEITDYWINDIHKNESTPSFHEMAREECMGYGMSILKELGNWLDEKDKGGDVKDIYIKLGQKRAIEPRPLSDVVSAQLLLKRHIWLYVLSHGFLSTTYELYQILEVNNRVVDFFDRLIFYLIYGYELETTAKIDRMADHFK</sequence>
<dbReference type="AlphaFoldDB" id="A0A9D8PP75"/>
<evidence type="ECO:0000313" key="1">
    <source>
        <dbReference type="EMBL" id="MBN1573183.1"/>
    </source>
</evidence>
<proteinExistence type="predicted"/>
<evidence type="ECO:0008006" key="3">
    <source>
        <dbReference type="Google" id="ProtNLM"/>
    </source>
</evidence>
<dbReference type="Proteomes" id="UP000809273">
    <property type="component" value="Unassembled WGS sequence"/>
</dbReference>
<evidence type="ECO:0000313" key="2">
    <source>
        <dbReference type="Proteomes" id="UP000809273"/>
    </source>
</evidence>
<accession>A0A9D8PP75</accession>
<protein>
    <recommendedName>
        <fullName evidence="3">RsbT co-antagonist protein RsbRD N-terminal domain-containing protein</fullName>
    </recommendedName>
</protein>
<dbReference type="EMBL" id="JAFGIX010000041">
    <property type="protein sequence ID" value="MBN1573183.1"/>
    <property type="molecule type" value="Genomic_DNA"/>
</dbReference>
<reference evidence="1" key="2">
    <citation type="submission" date="2021-01" db="EMBL/GenBank/DDBJ databases">
        <authorList>
            <person name="Hahn C.R."/>
            <person name="Youssef N.H."/>
            <person name="Elshahed M."/>
        </authorList>
    </citation>
    <scope>NUCLEOTIDE SEQUENCE</scope>
    <source>
        <strain evidence="1">Zod_Metabat.24</strain>
    </source>
</reference>